<dbReference type="InterPro" id="IPR054416">
    <property type="entry name" value="GST_UstS-like_C"/>
</dbReference>
<feature type="domain" description="Glutathione S-transferase UstS-like C-terminal" evidence="2">
    <location>
        <begin position="156"/>
        <end position="240"/>
    </location>
</feature>
<comment type="caution">
    <text evidence="3">The sequence shown here is derived from an EMBL/GenBank/DDBJ whole genome shotgun (WGS) entry which is preliminary data.</text>
</comment>
<dbReference type="Gene3D" id="3.40.30.10">
    <property type="entry name" value="Glutaredoxin"/>
    <property type="match status" value="1"/>
</dbReference>
<name>A0AAD6UF33_9AGAR</name>
<dbReference type="Pfam" id="PF22041">
    <property type="entry name" value="GST_C_7"/>
    <property type="match status" value="1"/>
</dbReference>
<dbReference type="EMBL" id="JARJCN010000011">
    <property type="protein sequence ID" value="KAJ7096697.1"/>
    <property type="molecule type" value="Genomic_DNA"/>
</dbReference>
<dbReference type="InterPro" id="IPR004045">
    <property type="entry name" value="Glutathione_S-Trfase_N"/>
</dbReference>
<evidence type="ECO:0000313" key="3">
    <source>
        <dbReference type="EMBL" id="KAJ7096697.1"/>
    </source>
</evidence>
<keyword evidence="4" id="KW-1185">Reference proteome</keyword>
<accession>A0AAD6UF33</accession>
<organism evidence="3 4">
    <name type="scientific">Mycena belliarum</name>
    <dbReference type="NCBI Taxonomy" id="1033014"/>
    <lineage>
        <taxon>Eukaryota</taxon>
        <taxon>Fungi</taxon>
        <taxon>Dikarya</taxon>
        <taxon>Basidiomycota</taxon>
        <taxon>Agaricomycotina</taxon>
        <taxon>Agaricomycetes</taxon>
        <taxon>Agaricomycetidae</taxon>
        <taxon>Agaricales</taxon>
        <taxon>Marasmiineae</taxon>
        <taxon>Mycenaceae</taxon>
        <taxon>Mycena</taxon>
    </lineage>
</organism>
<reference evidence="3" key="1">
    <citation type="submission" date="2023-03" db="EMBL/GenBank/DDBJ databases">
        <title>Massive genome expansion in bonnet fungi (Mycena s.s.) driven by repeated elements and novel gene families across ecological guilds.</title>
        <authorList>
            <consortium name="Lawrence Berkeley National Laboratory"/>
            <person name="Harder C.B."/>
            <person name="Miyauchi S."/>
            <person name="Viragh M."/>
            <person name="Kuo A."/>
            <person name="Thoen E."/>
            <person name="Andreopoulos B."/>
            <person name="Lu D."/>
            <person name="Skrede I."/>
            <person name="Drula E."/>
            <person name="Henrissat B."/>
            <person name="Morin E."/>
            <person name="Kohler A."/>
            <person name="Barry K."/>
            <person name="LaButti K."/>
            <person name="Morin E."/>
            <person name="Salamov A."/>
            <person name="Lipzen A."/>
            <person name="Mereny Z."/>
            <person name="Hegedus B."/>
            <person name="Baldrian P."/>
            <person name="Stursova M."/>
            <person name="Weitz H."/>
            <person name="Taylor A."/>
            <person name="Grigoriev I.V."/>
            <person name="Nagy L.G."/>
            <person name="Martin F."/>
            <person name="Kauserud H."/>
        </authorList>
    </citation>
    <scope>NUCLEOTIDE SEQUENCE</scope>
    <source>
        <strain evidence="3">CBHHK173m</strain>
    </source>
</reference>
<dbReference type="CDD" id="cd03038">
    <property type="entry name" value="GST_N_etherase_LigE"/>
    <property type="match status" value="1"/>
</dbReference>
<dbReference type="AlphaFoldDB" id="A0AAD6UF33"/>
<dbReference type="SUPFAM" id="SSF47616">
    <property type="entry name" value="GST C-terminal domain-like"/>
    <property type="match status" value="1"/>
</dbReference>
<feature type="domain" description="GST N-terminal" evidence="1">
    <location>
        <begin position="21"/>
        <end position="93"/>
    </location>
</feature>
<dbReference type="InterPro" id="IPR036249">
    <property type="entry name" value="Thioredoxin-like_sf"/>
</dbReference>
<dbReference type="Pfam" id="PF13409">
    <property type="entry name" value="GST_N_2"/>
    <property type="match status" value="1"/>
</dbReference>
<dbReference type="InterPro" id="IPR036282">
    <property type="entry name" value="Glutathione-S-Trfase_C_sf"/>
</dbReference>
<dbReference type="SUPFAM" id="SSF52833">
    <property type="entry name" value="Thioredoxin-like"/>
    <property type="match status" value="1"/>
</dbReference>
<sequence length="244" mass="27426">MTIIFYDIASGPPVKSFAPNPCKTRYALNFKGVDYHTDWVELPDVPSVRHRVGAALVRAHRDGSDFPTLPIIKDTVTGKVVGDSFDIAVYLDEAYPNGPSLLPPSTLPLQHAFNISTDLVFQPYIILLTHGISFNPETAERSKADFVWRAGVENWDQLTIRGEARAKTLDAFKVALGGLAEFYKRSDGPFMNGETPIYADFILGGWIAFMSRTLPVNEWEDIQTWQDGFWGRFHQALQKYAELK</sequence>
<protein>
    <recommendedName>
        <fullName evidence="5">GST N-terminal domain-containing protein</fullName>
    </recommendedName>
</protein>
<dbReference type="Proteomes" id="UP001222325">
    <property type="component" value="Unassembled WGS sequence"/>
</dbReference>
<evidence type="ECO:0000313" key="4">
    <source>
        <dbReference type="Proteomes" id="UP001222325"/>
    </source>
</evidence>
<evidence type="ECO:0000259" key="1">
    <source>
        <dbReference type="Pfam" id="PF13409"/>
    </source>
</evidence>
<gene>
    <name evidence="3" type="ORF">B0H15DRAFT_53355</name>
</gene>
<evidence type="ECO:0008006" key="5">
    <source>
        <dbReference type="Google" id="ProtNLM"/>
    </source>
</evidence>
<proteinExistence type="predicted"/>
<evidence type="ECO:0000259" key="2">
    <source>
        <dbReference type="Pfam" id="PF22041"/>
    </source>
</evidence>
<dbReference type="Gene3D" id="1.20.1050.10">
    <property type="match status" value="1"/>
</dbReference>